<protein>
    <recommendedName>
        <fullName evidence="2">F-box domain-containing protein</fullName>
    </recommendedName>
</protein>
<dbReference type="GeneID" id="28976581"/>
<feature type="compositionally biased region" description="Acidic residues" evidence="1">
    <location>
        <begin position="24"/>
        <end position="33"/>
    </location>
</feature>
<dbReference type="OMA" id="AIWESIS"/>
<dbReference type="AlphaFoldDB" id="A0A194SCF2"/>
<feature type="compositionally biased region" description="Basic residues" evidence="1">
    <location>
        <begin position="88"/>
        <end position="97"/>
    </location>
</feature>
<feature type="region of interest" description="Disordered" evidence="1">
    <location>
        <begin position="686"/>
        <end position="708"/>
    </location>
</feature>
<evidence type="ECO:0000313" key="4">
    <source>
        <dbReference type="Proteomes" id="UP000053890"/>
    </source>
</evidence>
<dbReference type="PROSITE" id="PS50181">
    <property type="entry name" value="FBOX"/>
    <property type="match status" value="1"/>
</dbReference>
<evidence type="ECO:0000256" key="1">
    <source>
        <dbReference type="SAM" id="MobiDB-lite"/>
    </source>
</evidence>
<evidence type="ECO:0000313" key="3">
    <source>
        <dbReference type="EMBL" id="KPV77071.1"/>
    </source>
</evidence>
<dbReference type="STRING" id="578459.A0A194SCF2"/>
<gene>
    <name evidence="3" type="ORF">RHOBADRAFT_52029</name>
</gene>
<dbReference type="OrthoDB" id="3248205at2759"/>
<dbReference type="EMBL" id="KQ474075">
    <property type="protein sequence ID" value="KPV77071.1"/>
    <property type="molecule type" value="Genomic_DNA"/>
</dbReference>
<feature type="compositionally biased region" description="Acidic residues" evidence="1">
    <location>
        <begin position="52"/>
        <end position="68"/>
    </location>
</feature>
<keyword evidence="4" id="KW-1185">Reference proteome</keyword>
<feature type="compositionally biased region" description="Low complexity" evidence="1">
    <location>
        <begin position="77"/>
        <end position="87"/>
    </location>
</feature>
<organism evidence="3 4">
    <name type="scientific">Rhodotorula graminis (strain WP1)</name>
    <dbReference type="NCBI Taxonomy" id="578459"/>
    <lineage>
        <taxon>Eukaryota</taxon>
        <taxon>Fungi</taxon>
        <taxon>Dikarya</taxon>
        <taxon>Basidiomycota</taxon>
        <taxon>Pucciniomycotina</taxon>
        <taxon>Microbotryomycetes</taxon>
        <taxon>Sporidiobolales</taxon>
        <taxon>Sporidiobolaceae</taxon>
        <taxon>Rhodotorula</taxon>
    </lineage>
</organism>
<dbReference type="InterPro" id="IPR001810">
    <property type="entry name" value="F-box_dom"/>
</dbReference>
<evidence type="ECO:0000259" key="2">
    <source>
        <dbReference type="PROSITE" id="PS50181"/>
    </source>
</evidence>
<accession>A0A194SCF2</accession>
<feature type="region of interest" description="Disordered" evidence="1">
    <location>
        <begin position="1"/>
        <end position="97"/>
    </location>
</feature>
<name>A0A194SCF2_RHOGW</name>
<feature type="domain" description="F-box" evidence="2">
    <location>
        <begin position="101"/>
        <end position="150"/>
    </location>
</feature>
<sequence length="726" mass="79887">MPRQPRSSAHKAIKYTDVPLSSADEAEDAELSDASESASGASSSRKGGVHEMEEDEDSAWDQGDDADEEPVRKKARTSTSSSSAKVKVPTKGKGKGRAGKLSAFLAMPLDILVEISRHLDPLSLLYMSRANKMVRGVFARRSAAPIWAAARANVDLPALEATDLSEMQLASLVFERNCHLCGRGRASIVDYALRVRWCKTCQRANLDNLSRLRKKVDDMHPKTLQCSFFTNRSATGRGWGKNSYYCTPHVERLSAKLHELDKQTPKGSVKESKKRKAQVKVEDGNEVKADEVAVNELAAFVKQRRDNVEAAIKDDLALVKWERSSLSSRRETNDAARELRRDAITARLLSLGYVEADCRSLIWSSVSKLVDQPTPLTETIWNRISPKIIEAMESEKASRLYRERLQQLGGRLAALKPRYEALLALQVGEAQTTFPSWSIFHTLPSVEPFWFFEDADSSDEAWDTTLPAIVDEVDLARRVIKVGYARKLVEVFVDAGAPVDAVLVKKLEAPAEPVQSTGVLFSTIEGESAYYAYGQRNIRGAVVDLGDTADAVTDAEFDSIFGQLVASFTVVSYTRPIRRSHFPDVHGLLRDNGVSAVPDAAKVLPATLIKQMLNVLKRAGLPNDRSSTAKLEALGPVFACHGCSEALARSSLVFARMNAVQAQVLGWNQIVDHAVHLHTHDYSHYGPPPEIRLTTSTYPPDSPADDSDAQRALFLGKGFVLADDSS</sequence>
<proteinExistence type="predicted"/>
<dbReference type="Proteomes" id="UP000053890">
    <property type="component" value="Unassembled WGS sequence"/>
</dbReference>
<feature type="compositionally biased region" description="Low complexity" evidence="1">
    <location>
        <begin position="34"/>
        <end position="44"/>
    </location>
</feature>
<reference evidence="3 4" key="1">
    <citation type="journal article" date="2015" name="Front. Microbiol.">
        <title>Genome sequence of the plant growth promoting endophytic yeast Rhodotorula graminis WP1.</title>
        <authorList>
            <person name="Firrincieli A."/>
            <person name="Otillar R."/>
            <person name="Salamov A."/>
            <person name="Schmutz J."/>
            <person name="Khan Z."/>
            <person name="Redman R.S."/>
            <person name="Fleck N.D."/>
            <person name="Lindquist E."/>
            <person name="Grigoriev I.V."/>
            <person name="Doty S.L."/>
        </authorList>
    </citation>
    <scope>NUCLEOTIDE SEQUENCE [LARGE SCALE GENOMIC DNA]</scope>
    <source>
        <strain evidence="3 4">WP1</strain>
    </source>
</reference>
<dbReference type="RefSeq" id="XP_018273120.1">
    <property type="nucleotide sequence ID" value="XM_018416133.1"/>
</dbReference>